<dbReference type="Pfam" id="PF02687">
    <property type="entry name" value="FtsX"/>
    <property type="match status" value="2"/>
</dbReference>
<dbReference type="GO" id="GO:0005886">
    <property type="term" value="C:plasma membrane"/>
    <property type="evidence" value="ECO:0007669"/>
    <property type="project" value="UniProtKB-SubCell"/>
</dbReference>
<feature type="transmembrane region" description="Helical" evidence="7">
    <location>
        <begin position="433"/>
        <end position="454"/>
    </location>
</feature>
<feature type="transmembrane region" description="Helical" evidence="7">
    <location>
        <begin position="311"/>
        <end position="335"/>
    </location>
</feature>
<keyword evidence="10" id="KW-1185">Reference proteome</keyword>
<sequence>MKKLFMLAFANIRKTKGHTVSLFIMFFIAALLLNAGLLITFNFGSYFDNIVKDLNTSDIYYVMPDHYYNDEVEDYLDHNDNIIEMQKVDPMWVNAEVVFNDNMWKRVFLLNDADKAKTRTMTKWKFVGEHLPVEDMSIYLPYIFQLSGGYELNDKFEMILHDSKLEFTIKGFTEDVFFSSPETGFMGVYLPYETYEKVAVQLGEQHQAALVFANLNTMNKDIEKDIRDMLKLESTPTTTDITSTFFSLDRPLVEMARTMMAVIVSIMIVAFAAIIVVVCLIVVRFRIVNSIEEDMTKIGSLKAIGYTSRQIILSIVLQFTLIALFGSIIGIAMSYSTTPMLSDIFAQQSGLKWVQGFDGTISGIALVIILLIVGLVAFISSRRIKKLSPIVALRGGIVTHSFRKNHMPLNTAKGSLPFVLAVKSIIQNKKQSIMIAIIMIAVSFAQTFAVGMFYNTTVDTTTFLETPGIELSNAVAVFKPEADRETIMEELKIMEEVRKVQYIDEVFVNVDGNEISVYVMEDYSNKETDTVYEGRYPIHDNEIVLAGHLAEIIGKKVGDNVIVSMGETKEEFIVTGLSQGAYMSGMNSSVTYEGIMKLTPGFQQSTLNIYLDKGRDAGVFVEKLKHLYGESFLLTLDMDQNMEQGAGMYISIVSKVGITILVVTIAVVILVLYFVINSSVVRKKRELGIQKAVGFTTFQLMNQLSLGFLPPVIVGVCIGSVIGVTQTNALMSIAQRGMGIMKSNFIITPMAITLFGAGIIILAYVCSMLITYRVRKISAYALVTE</sequence>
<feature type="domain" description="ABC3 transporter permease C-terminal" evidence="8">
    <location>
        <begin position="659"/>
        <end position="778"/>
    </location>
</feature>
<feature type="transmembrane region" description="Helical" evidence="7">
    <location>
        <begin position="656"/>
        <end position="676"/>
    </location>
</feature>
<dbReference type="Proteomes" id="UP000623269">
    <property type="component" value="Unassembled WGS sequence"/>
</dbReference>
<evidence type="ECO:0000256" key="4">
    <source>
        <dbReference type="ARBA" id="ARBA00022989"/>
    </source>
</evidence>
<dbReference type="GO" id="GO:0022857">
    <property type="term" value="F:transmembrane transporter activity"/>
    <property type="evidence" value="ECO:0007669"/>
    <property type="project" value="TreeGrafter"/>
</dbReference>
<dbReference type="PANTHER" id="PTHR30572:SF4">
    <property type="entry name" value="ABC TRANSPORTER PERMEASE YTRF"/>
    <property type="match status" value="1"/>
</dbReference>
<keyword evidence="2" id="KW-1003">Cell membrane</keyword>
<evidence type="ECO:0000256" key="3">
    <source>
        <dbReference type="ARBA" id="ARBA00022692"/>
    </source>
</evidence>
<dbReference type="InterPro" id="IPR003838">
    <property type="entry name" value="ABC3_permease_C"/>
</dbReference>
<keyword evidence="3 7" id="KW-0812">Transmembrane</keyword>
<feature type="transmembrane region" description="Helical" evidence="7">
    <location>
        <begin position="745"/>
        <end position="770"/>
    </location>
</feature>
<evidence type="ECO:0000259" key="8">
    <source>
        <dbReference type="Pfam" id="PF02687"/>
    </source>
</evidence>
<evidence type="ECO:0000256" key="2">
    <source>
        <dbReference type="ARBA" id="ARBA00022475"/>
    </source>
</evidence>
<proteinExistence type="inferred from homology"/>
<dbReference type="PANTHER" id="PTHR30572">
    <property type="entry name" value="MEMBRANE COMPONENT OF TRANSPORTER-RELATED"/>
    <property type="match status" value="1"/>
</dbReference>
<comment type="caution">
    <text evidence="9">The sequence shown here is derived from an EMBL/GenBank/DDBJ whole genome shotgun (WGS) entry which is preliminary data.</text>
</comment>
<evidence type="ECO:0000313" key="9">
    <source>
        <dbReference type="EMBL" id="MBH1941743.1"/>
    </source>
</evidence>
<keyword evidence="4 7" id="KW-1133">Transmembrane helix</keyword>
<protein>
    <submittedName>
        <fullName evidence="9">ABC transporter permease</fullName>
    </submittedName>
</protein>
<feature type="transmembrane region" description="Helical" evidence="7">
    <location>
        <begin position="361"/>
        <end position="379"/>
    </location>
</feature>
<dbReference type="EMBL" id="JAEAGR010000013">
    <property type="protein sequence ID" value="MBH1941743.1"/>
    <property type="molecule type" value="Genomic_DNA"/>
</dbReference>
<dbReference type="RefSeq" id="WP_197661982.1">
    <property type="nucleotide sequence ID" value="NZ_JAEAGR010000013.1"/>
</dbReference>
<feature type="transmembrane region" description="Helical" evidence="7">
    <location>
        <begin position="704"/>
        <end position="725"/>
    </location>
</feature>
<evidence type="ECO:0000256" key="7">
    <source>
        <dbReference type="SAM" id="Phobius"/>
    </source>
</evidence>
<keyword evidence="5 7" id="KW-0472">Membrane</keyword>
<dbReference type="InterPro" id="IPR050250">
    <property type="entry name" value="Macrolide_Exporter_MacB"/>
</dbReference>
<comment type="similarity">
    <text evidence="6">Belongs to the ABC-4 integral membrane protein family.</text>
</comment>
<accession>A0A8J7H3L3</accession>
<feature type="transmembrane region" description="Helical" evidence="7">
    <location>
        <begin position="20"/>
        <end position="47"/>
    </location>
</feature>
<evidence type="ECO:0000256" key="5">
    <source>
        <dbReference type="ARBA" id="ARBA00023136"/>
    </source>
</evidence>
<evidence type="ECO:0000313" key="10">
    <source>
        <dbReference type="Proteomes" id="UP000623269"/>
    </source>
</evidence>
<feature type="transmembrane region" description="Helical" evidence="7">
    <location>
        <begin position="259"/>
        <end position="283"/>
    </location>
</feature>
<evidence type="ECO:0000256" key="1">
    <source>
        <dbReference type="ARBA" id="ARBA00004651"/>
    </source>
</evidence>
<feature type="domain" description="ABC3 transporter permease C-terminal" evidence="8">
    <location>
        <begin position="270"/>
        <end position="389"/>
    </location>
</feature>
<gene>
    <name evidence="9" type="ORF">I5677_12645</name>
</gene>
<reference evidence="9" key="1">
    <citation type="submission" date="2020-12" db="EMBL/GenBank/DDBJ databases">
        <title>M. sibirica DSM 26468T genome.</title>
        <authorList>
            <person name="Thieme N."/>
            <person name="Rettenmaier R."/>
            <person name="Zverlov V."/>
            <person name="Liebl W."/>
        </authorList>
    </citation>
    <scope>NUCLEOTIDE SEQUENCE</scope>
    <source>
        <strain evidence="9">DSM 26468</strain>
    </source>
</reference>
<organism evidence="9 10">
    <name type="scientific">Mobilitalea sibirica</name>
    <dbReference type="NCBI Taxonomy" id="1462919"/>
    <lineage>
        <taxon>Bacteria</taxon>
        <taxon>Bacillati</taxon>
        <taxon>Bacillota</taxon>
        <taxon>Clostridia</taxon>
        <taxon>Lachnospirales</taxon>
        <taxon>Lachnospiraceae</taxon>
        <taxon>Mobilitalea</taxon>
    </lineage>
</organism>
<evidence type="ECO:0000256" key="6">
    <source>
        <dbReference type="ARBA" id="ARBA00038076"/>
    </source>
</evidence>
<dbReference type="AlphaFoldDB" id="A0A8J7H3L3"/>
<name>A0A8J7H3L3_9FIRM</name>
<comment type="subcellular location">
    <subcellularLocation>
        <location evidence="1">Cell membrane</location>
        <topology evidence="1">Multi-pass membrane protein</topology>
    </subcellularLocation>
</comment>